<reference evidence="1" key="2">
    <citation type="submission" date="2021-04" db="EMBL/GenBank/DDBJ databases">
        <authorList>
            <person name="Gilroy R."/>
        </authorList>
    </citation>
    <scope>NUCLEOTIDE SEQUENCE</scope>
    <source>
        <strain evidence="1">4376</strain>
    </source>
</reference>
<dbReference type="AlphaFoldDB" id="A0A9D1UPS2"/>
<reference evidence="1" key="1">
    <citation type="journal article" date="2021" name="PeerJ">
        <title>Extensive microbial diversity within the chicken gut microbiome revealed by metagenomics and culture.</title>
        <authorList>
            <person name="Gilroy R."/>
            <person name="Ravi A."/>
            <person name="Getino M."/>
            <person name="Pursley I."/>
            <person name="Horton D.L."/>
            <person name="Alikhan N.F."/>
            <person name="Baker D."/>
            <person name="Gharbi K."/>
            <person name="Hall N."/>
            <person name="Watson M."/>
            <person name="Adriaenssens E.M."/>
            <person name="Foster-Nyarko E."/>
            <person name="Jarju S."/>
            <person name="Secka A."/>
            <person name="Antonio M."/>
            <person name="Oren A."/>
            <person name="Chaudhuri R.R."/>
            <person name="La Ragione R."/>
            <person name="Hildebrand F."/>
            <person name="Pallen M.J."/>
        </authorList>
    </citation>
    <scope>NUCLEOTIDE SEQUENCE</scope>
    <source>
        <strain evidence="1">4376</strain>
    </source>
</reference>
<proteinExistence type="predicted"/>
<accession>A0A9D1UPS2</accession>
<organism evidence="1 2">
    <name type="scientific">Candidatus Corynebacterium gallistercoris</name>
    <dbReference type="NCBI Taxonomy" id="2838530"/>
    <lineage>
        <taxon>Bacteria</taxon>
        <taxon>Bacillati</taxon>
        <taxon>Actinomycetota</taxon>
        <taxon>Actinomycetes</taxon>
        <taxon>Mycobacteriales</taxon>
        <taxon>Corynebacteriaceae</taxon>
        <taxon>Corynebacterium</taxon>
    </lineage>
</organism>
<comment type="caution">
    <text evidence="1">The sequence shown here is derived from an EMBL/GenBank/DDBJ whole genome shotgun (WGS) entry which is preliminary data.</text>
</comment>
<name>A0A9D1UPS2_9CORY</name>
<sequence>MLDPHQRAALEAEKAQLKAEQGLLPGESHRDEKAIQLLEGSIAALRASGLEGRK</sequence>
<protein>
    <submittedName>
        <fullName evidence="1">Uncharacterized protein</fullName>
    </submittedName>
</protein>
<dbReference type="Proteomes" id="UP000824189">
    <property type="component" value="Unassembled WGS sequence"/>
</dbReference>
<gene>
    <name evidence="1" type="ORF">H9867_04345</name>
</gene>
<dbReference type="EMBL" id="DXFZ01000052">
    <property type="protein sequence ID" value="HIW95699.1"/>
    <property type="molecule type" value="Genomic_DNA"/>
</dbReference>
<evidence type="ECO:0000313" key="2">
    <source>
        <dbReference type="Proteomes" id="UP000824189"/>
    </source>
</evidence>
<evidence type="ECO:0000313" key="1">
    <source>
        <dbReference type="EMBL" id="HIW95699.1"/>
    </source>
</evidence>